<dbReference type="PANTHER" id="PTHR30146">
    <property type="entry name" value="LACI-RELATED TRANSCRIPTIONAL REPRESSOR"/>
    <property type="match status" value="1"/>
</dbReference>
<sequence length="347" mass="36608">MTILDDGARSGRGHGAPSMADVARLAGVSPQTVSRVANNRANVEGATRERVLNAMRALGYQPNIAARALATGRFGTIGLISFSLGSHGNMRTLDGVATAAREAGFSINLAGITTPTSQEVHRAFARLGTQAVDGIVIVEAEVLDTPSLLLPPGIPVVVADGHGGHDHPRVDSDQADGARLATEHLLGLGHRTVWHIAGPPDSHSAKHRHAAWRGTLERAGRPVPQVLFGDWTAASGHRLGGYLAARPDVTAVFAANDQMALGALHALHEAGRRVPHDVSLAGFDDMPESAHFWPPLTSVHQDFTRVGRVCVDILVEQLRTRTPAPAVLHPVPVELKIRASTGPPQAL</sequence>
<dbReference type="InterPro" id="IPR000843">
    <property type="entry name" value="HTH_LacI"/>
</dbReference>
<dbReference type="Pfam" id="PF00356">
    <property type="entry name" value="LacI"/>
    <property type="match status" value="1"/>
</dbReference>
<dbReference type="PROSITE" id="PS50932">
    <property type="entry name" value="HTH_LACI_2"/>
    <property type="match status" value="1"/>
</dbReference>
<dbReference type="PANTHER" id="PTHR30146:SF153">
    <property type="entry name" value="LACTOSE OPERON REPRESSOR"/>
    <property type="match status" value="1"/>
</dbReference>
<dbReference type="SUPFAM" id="SSF53822">
    <property type="entry name" value="Periplasmic binding protein-like I"/>
    <property type="match status" value="1"/>
</dbReference>
<keyword evidence="2 5" id="KW-0238">DNA-binding</keyword>
<dbReference type="Gene3D" id="1.10.260.40">
    <property type="entry name" value="lambda repressor-like DNA-binding domains"/>
    <property type="match status" value="1"/>
</dbReference>
<dbReference type="EMBL" id="JBHSRF010000013">
    <property type="protein sequence ID" value="MFC6081955.1"/>
    <property type="molecule type" value="Genomic_DNA"/>
</dbReference>
<evidence type="ECO:0000259" key="4">
    <source>
        <dbReference type="PROSITE" id="PS50932"/>
    </source>
</evidence>
<dbReference type="InterPro" id="IPR028082">
    <property type="entry name" value="Peripla_BP_I"/>
</dbReference>
<comment type="caution">
    <text evidence="5">The sequence shown here is derived from an EMBL/GenBank/DDBJ whole genome shotgun (WGS) entry which is preliminary data.</text>
</comment>
<dbReference type="GO" id="GO:0003677">
    <property type="term" value="F:DNA binding"/>
    <property type="evidence" value="ECO:0007669"/>
    <property type="project" value="UniProtKB-KW"/>
</dbReference>
<dbReference type="CDD" id="cd01392">
    <property type="entry name" value="HTH_LacI"/>
    <property type="match status" value="1"/>
</dbReference>
<gene>
    <name evidence="5" type="ORF">ACFP1K_12370</name>
</gene>
<organism evidence="5 6">
    <name type="scientific">Sphaerisporangium aureirubrum</name>
    <dbReference type="NCBI Taxonomy" id="1544736"/>
    <lineage>
        <taxon>Bacteria</taxon>
        <taxon>Bacillati</taxon>
        <taxon>Actinomycetota</taxon>
        <taxon>Actinomycetes</taxon>
        <taxon>Streptosporangiales</taxon>
        <taxon>Streptosporangiaceae</taxon>
        <taxon>Sphaerisporangium</taxon>
    </lineage>
</organism>
<proteinExistence type="predicted"/>
<evidence type="ECO:0000256" key="1">
    <source>
        <dbReference type="ARBA" id="ARBA00023015"/>
    </source>
</evidence>
<dbReference type="CDD" id="cd01574">
    <property type="entry name" value="PBP1_LacI"/>
    <property type="match status" value="1"/>
</dbReference>
<dbReference type="SUPFAM" id="SSF47413">
    <property type="entry name" value="lambda repressor-like DNA-binding domains"/>
    <property type="match status" value="1"/>
</dbReference>
<dbReference type="InterPro" id="IPR046335">
    <property type="entry name" value="LacI/GalR-like_sensor"/>
</dbReference>
<evidence type="ECO:0000256" key="2">
    <source>
        <dbReference type="ARBA" id="ARBA00023125"/>
    </source>
</evidence>
<protein>
    <submittedName>
        <fullName evidence="5">LacI family DNA-binding transcriptional regulator</fullName>
    </submittedName>
</protein>
<dbReference type="Proteomes" id="UP001596137">
    <property type="component" value="Unassembled WGS sequence"/>
</dbReference>
<evidence type="ECO:0000313" key="5">
    <source>
        <dbReference type="EMBL" id="MFC6081955.1"/>
    </source>
</evidence>
<dbReference type="RefSeq" id="WP_380750957.1">
    <property type="nucleotide sequence ID" value="NZ_JBHSRF010000013.1"/>
</dbReference>
<dbReference type="Pfam" id="PF13377">
    <property type="entry name" value="Peripla_BP_3"/>
    <property type="match status" value="1"/>
</dbReference>
<dbReference type="InterPro" id="IPR010982">
    <property type="entry name" value="Lambda_DNA-bd_dom_sf"/>
</dbReference>
<feature type="domain" description="HTH lacI-type" evidence="4">
    <location>
        <begin position="17"/>
        <end position="71"/>
    </location>
</feature>
<name>A0ABW1NFA9_9ACTN</name>
<keyword evidence="3" id="KW-0804">Transcription</keyword>
<reference evidence="6" key="1">
    <citation type="journal article" date="2019" name="Int. J. Syst. Evol. Microbiol.">
        <title>The Global Catalogue of Microorganisms (GCM) 10K type strain sequencing project: providing services to taxonomists for standard genome sequencing and annotation.</title>
        <authorList>
            <consortium name="The Broad Institute Genomics Platform"/>
            <consortium name="The Broad Institute Genome Sequencing Center for Infectious Disease"/>
            <person name="Wu L."/>
            <person name="Ma J."/>
        </authorList>
    </citation>
    <scope>NUCLEOTIDE SEQUENCE [LARGE SCALE GENOMIC DNA]</scope>
    <source>
        <strain evidence="6">JCM 30346</strain>
    </source>
</reference>
<accession>A0ABW1NFA9</accession>
<keyword evidence="6" id="KW-1185">Reference proteome</keyword>
<keyword evidence="1" id="KW-0805">Transcription regulation</keyword>
<dbReference type="SMART" id="SM00354">
    <property type="entry name" value="HTH_LACI"/>
    <property type="match status" value="1"/>
</dbReference>
<evidence type="ECO:0000256" key="3">
    <source>
        <dbReference type="ARBA" id="ARBA00023163"/>
    </source>
</evidence>
<dbReference type="Gene3D" id="3.40.50.2300">
    <property type="match status" value="2"/>
</dbReference>
<evidence type="ECO:0000313" key="6">
    <source>
        <dbReference type="Proteomes" id="UP001596137"/>
    </source>
</evidence>